<gene>
    <name evidence="3" type="ORF">AB1Y20_002711</name>
</gene>
<sequence>MQLASKLAAASALLAAARLASAYATAAPAKYTLHVYDHCPFCNRVEWLLQHHAIPYDRVVYGYGAGASPQSCEGQGYGTGPLALTGKKMLPVLEGAGVPCAPGARGLPESLEICAFLIGQHRLVVPCESGRADVKALSAELSALKDDLVEPRMVRMPVEDWADPRDVAYRRWKKKLPVAPPAVKPQPELLRKLNEKLAEVPALLRGADCLNSWGWGMDDVVFLPLLRSFTCVKGACFPPEVEKYMNIEATQMCDYRPHAL</sequence>
<dbReference type="Gene3D" id="1.20.1050.10">
    <property type="match status" value="1"/>
</dbReference>
<dbReference type="SUPFAM" id="SSF52833">
    <property type="entry name" value="Thioredoxin-like"/>
    <property type="match status" value="1"/>
</dbReference>
<dbReference type="Gene3D" id="3.40.30.10">
    <property type="entry name" value="Glutaredoxin"/>
    <property type="match status" value="1"/>
</dbReference>
<dbReference type="InterPro" id="IPR036282">
    <property type="entry name" value="Glutathione-S-Trfase_C_sf"/>
</dbReference>
<evidence type="ECO:0000256" key="1">
    <source>
        <dbReference type="SAM" id="SignalP"/>
    </source>
</evidence>
<protein>
    <recommendedName>
        <fullName evidence="2">GST N-terminal domain-containing protein</fullName>
    </recommendedName>
</protein>
<dbReference type="AlphaFoldDB" id="A0AB34J9U6"/>
<feature type="chain" id="PRO_5044245725" description="GST N-terminal domain-containing protein" evidence="1">
    <location>
        <begin position="23"/>
        <end position="260"/>
    </location>
</feature>
<feature type="signal peptide" evidence="1">
    <location>
        <begin position="1"/>
        <end position="22"/>
    </location>
</feature>
<dbReference type="Proteomes" id="UP001515480">
    <property type="component" value="Unassembled WGS sequence"/>
</dbReference>
<keyword evidence="4" id="KW-1185">Reference proteome</keyword>
<evidence type="ECO:0000313" key="3">
    <source>
        <dbReference type="EMBL" id="KAL1518419.1"/>
    </source>
</evidence>
<feature type="domain" description="GST N-terminal" evidence="2">
    <location>
        <begin position="29"/>
        <end position="125"/>
    </location>
</feature>
<reference evidence="3 4" key="1">
    <citation type="journal article" date="2024" name="Science">
        <title>Giant polyketide synthase enzymes in the biosynthesis of giant marine polyether toxins.</title>
        <authorList>
            <person name="Fallon T.R."/>
            <person name="Shende V.V."/>
            <person name="Wierzbicki I.H."/>
            <person name="Pendleton A.L."/>
            <person name="Watervoot N.F."/>
            <person name="Auber R.P."/>
            <person name="Gonzalez D.J."/>
            <person name="Wisecaver J.H."/>
            <person name="Moore B.S."/>
        </authorList>
    </citation>
    <scope>NUCLEOTIDE SEQUENCE [LARGE SCALE GENOMIC DNA]</scope>
    <source>
        <strain evidence="3 4">12B1</strain>
    </source>
</reference>
<comment type="caution">
    <text evidence="3">The sequence shown here is derived from an EMBL/GenBank/DDBJ whole genome shotgun (WGS) entry which is preliminary data.</text>
</comment>
<name>A0AB34J9U6_PRYPA</name>
<dbReference type="InterPro" id="IPR004045">
    <property type="entry name" value="Glutathione_S-Trfase_N"/>
</dbReference>
<organism evidence="3 4">
    <name type="scientific">Prymnesium parvum</name>
    <name type="common">Toxic golden alga</name>
    <dbReference type="NCBI Taxonomy" id="97485"/>
    <lineage>
        <taxon>Eukaryota</taxon>
        <taxon>Haptista</taxon>
        <taxon>Haptophyta</taxon>
        <taxon>Prymnesiophyceae</taxon>
        <taxon>Prymnesiales</taxon>
        <taxon>Prymnesiaceae</taxon>
        <taxon>Prymnesium</taxon>
    </lineage>
</organism>
<dbReference type="PROSITE" id="PS50404">
    <property type="entry name" value="GST_NTER"/>
    <property type="match status" value="1"/>
</dbReference>
<evidence type="ECO:0000259" key="2">
    <source>
        <dbReference type="PROSITE" id="PS50404"/>
    </source>
</evidence>
<dbReference type="Pfam" id="PF04399">
    <property type="entry name" value="Glutaredoxin2_C"/>
    <property type="match status" value="1"/>
</dbReference>
<keyword evidence="1" id="KW-0732">Signal</keyword>
<dbReference type="InterPro" id="IPR007494">
    <property type="entry name" value="Glutaredoxin2_C"/>
</dbReference>
<dbReference type="EMBL" id="JBGBPQ010000010">
    <property type="protein sequence ID" value="KAL1518419.1"/>
    <property type="molecule type" value="Genomic_DNA"/>
</dbReference>
<evidence type="ECO:0000313" key="4">
    <source>
        <dbReference type="Proteomes" id="UP001515480"/>
    </source>
</evidence>
<accession>A0AB34J9U6</accession>
<dbReference type="InterPro" id="IPR036249">
    <property type="entry name" value="Thioredoxin-like_sf"/>
</dbReference>
<dbReference type="Pfam" id="PF13409">
    <property type="entry name" value="GST_N_2"/>
    <property type="match status" value="1"/>
</dbReference>
<dbReference type="SUPFAM" id="SSF47616">
    <property type="entry name" value="GST C-terminal domain-like"/>
    <property type="match status" value="1"/>
</dbReference>
<proteinExistence type="predicted"/>